<dbReference type="CDD" id="cd18008">
    <property type="entry name" value="DEXDc_SHPRH-like"/>
    <property type="match status" value="1"/>
</dbReference>
<dbReference type="InterPro" id="IPR014905">
    <property type="entry name" value="HIRAN"/>
</dbReference>
<protein>
    <submittedName>
        <fullName evidence="16">Uncharacterized protein</fullName>
    </submittedName>
</protein>
<sequence length="922" mass="102829">MSNLGKRNASSDFVDLTNSDSENEVPRAEQRKQPRLNSTAGPSRTSGGFGSSSSSLSSSQAMTVRDQWGEGDEDEVIDLSQEVEEGFGWVCIGAIDGKIVGVRFYNGYASPGEQVMIRREPGNQYDSNAIRVNNVQGTQIGHLPRELAAKLAGFLDAKTIVMEGILAGEKKAYDCPILLKIYGPADPAVRADLERQLAAKRLPLKKRDVAAPEQPKQPKVPVPPTQRKQMGFTSSQGGVSSQPEPVLQPVIDLAHFVANSERFNPREVDKMAEELGLPEDALAKMPMVEQPEALKCTLLPYQRQGLAWMLEKENPVLPDAKSDQVVQLWKASKQHKDTYQNIATKYCNKAPKLASGGILADDMGLGKTVQVISLILAGGSGTTLIIAPVSVMSNWAQQMERHIKGDKALKVLTYHGSQGKVKGMTRNEFGQYDVVITTYGTLSSELFPRGSKTPGKVPTTSGLYSMNWRRIVLDEGHIIRNPKTKSAIAATSIIATSRWVLTGTPIVNTIKDFYSMLKFLGVSGGLQELDIFNSVFTRPLAMGSHDAEVLLQTTMRAMCLRRKKDMKFVDLKLPELSEFVHKVKFRDEELKVYEALVKQAQGMAQQYQKESESRKKNTISYTHILEILLRMRQVCNHWKLCENRVTNLMEAIEKDDVVVLNEENRLALQMLLQLNIDNQEECAICLEELHNPVITACKHVFGKECIERTIDLQHKCPMCRADLANNECLVYPAVEKAEDEEINTDEQSSKTEALMQIIKVTHNDPLSKVVIFSQWTSFLNIVQKQLEQSEIKFARIDGSMTAPQRDKGMQSLESDPECRILLASLAVCSVGLNLVSADTVILADSWWAPAIEDQAVDRVYRLGQKRDCKVWRLVMEGSIEERVLEIQGEKRKLVGKAFQEKAKEGRGKGKETRMGDVLRLLR</sequence>
<dbReference type="InterPro" id="IPR038718">
    <property type="entry name" value="SNF2-like_sf"/>
</dbReference>
<dbReference type="GO" id="GO:0008270">
    <property type="term" value="F:zinc ion binding"/>
    <property type="evidence" value="ECO:0007669"/>
    <property type="project" value="UniProtKB-KW"/>
</dbReference>
<dbReference type="InterPro" id="IPR001841">
    <property type="entry name" value="Znf_RING"/>
</dbReference>
<name>A0A9X0DEE7_9HELO</name>
<evidence type="ECO:0000256" key="7">
    <source>
        <dbReference type="ARBA" id="ARBA00022806"/>
    </source>
</evidence>
<evidence type="ECO:0000256" key="8">
    <source>
        <dbReference type="ARBA" id="ARBA00022833"/>
    </source>
</evidence>
<feature type="domain" description="Helicase ATP-binding" evidence="14">
    <location>
        <begin position="348"/>
        <end position="523"/>
    </location>
</feature>
<dbReference type="InterPro" id="IPR013083">
    <property type="entry name" value="Znf_RING/FYVE/PHD"/>
</dbReference>
<proteinExistence type="inferred from homology"/>
<dbReference type="Gene3D" id="3.40.50.300">
    <property type="entry name" value="P-loop containing nucleotide triphosphate hydrolases"/>
    <property type="match status" value="1"/>
</dbReference>
<dbReference type="Pfam" id="PF00176">
    <property type="entry name" value="SNF2-rel_dom"/>
    <property type="match status" value="1"/>
</dbReference>
<keyword evidence="9" id="KW-0067">ATP-binding</keyword>
<organism evidence="16 17">
    <name type="scientific">Sclerotinia nivalis</name>
    <dbReference type="NCBI Taxonomy" id="352851"/>
    <lineage>
        <taxon>Eukaryota</taxon>
        <taxon>Fungi</taxon>
        <taxon>Dikarya</taxon>
        <taxon>Ascomycota</taxon>
        <taxon>Pezizomycotina</taxon>
        <taxon>Leotiomycetes</taxon>
        <taxon>Helotiales</taxon>
        <taxon>Sclerotiniaceae</taxon>
        <taxon>Sclerotinia</taxon>
    </lineage>
</organism>
<dbReference type="PANTHER" id="PTHR45626">
    <property type="entry name" value="TRANSCRIPTION TERMINATION FACTOR 2-RELATED"/>
    <property type="match status" value="1"/>
</dbReference>
<dbReference type="SUPFAM" id="SSF57850">
    <property type="entry name" value="RING/U-box"/>
    <property type="match status" value="1"/>
</dbReference>
<comment type="subcellular location">
    <subcellularLocation>
        <location evidence="1">Nucleus</location>
    </subcellularLocation>
</comment>
<evidence type="ECO:0000259" key="13">
    <source>
        <dbReference type="PROSITE" id="PS50089"/>
    </source>
</evidence>
<comment type="similarity">
    <text evidence="2">Belongs to the SNF2/RAD54 helicase family.</text>
</comment>
<evidence type="ECO:0000256" key="1">
    <source>
        <dbReference type="ARBA" id="ARBA00004123"/>
    </source>
</evidence>
<feature type="compositionally biased region" description="Polar residues" evidence="12">
    <location>
        <begin position="226"/>
        <end position="243"/>
    </location>
</feature>
<dbReference type="Pfam" id="PF08797">
    <property type="entry name" value="HIRAN"/>
    <property type="match status" value="1"/>
</dbReference>
<dbReference type="InterPro" id="IPR014001">
    <property type="entry name" value="Helicase_ATP-bd"/>
</dbReference>
<feature type="region of interest" description="Disordered" evidence="12">
    <location>
        <begin position="1"/>
        <end position="71"/>
    </location>
</feature>
<dbReference type="GO" id="GO:0003676">
    <property type="term" value="F:nucleic acid binding"/>
    <property type="evidence" value="ECO:0007669"/>
    <property type="project" value="InterPro"/>
</dbReference>
<dbReference type="EMBL" id="JAPEIS010000013">
    <property type="protein sequence ID" value="KAJ8060496.1"/>
    <property type="molecule type" value="Genomic_DNA"/>
</dbReference>
<keyword evidence="17" id="KW-1185">Reference proteome</keyword>
<dbReference type="CDD" id="cd18793">
    <property type="entry name" value="SF2_C_SNF"/>
    <property type="match status" value="1"/>
</dbReference>
<dbReference type="OrthoDB" id="448448at2759"/>
<keyword evidence="5 11" id="KW-0863">Zinc-finger</keyword>
<dbReference type="Gene3D" id="3.30.40.10">
    <property type="entry name" value="Zinc/RING finger domain, C3HC4 (zinc finger)"/>
    <property type="match status" value="1"/>
</dbReference>
<dbReference type="SMART" id="SM00910">
    <property type="entry name" value="HIRAN"/>
    <property type="match status" value="1"/>
</dbReference>
<dbReference type="GO" id="GO:0005524">
    <property type="term" value="F:ATP binding"/>
    <property type="evidence" value="ECO:0007669"/>
    <property type="project" value="UniProtKB-KW"/>
</dbReference>
<dbReference type="Gene3D" id="3.40.50.10810">
    <property type="entry name" value="Tandem AAA-ATPase domain"/>
    <property type="match status" value="1"/>
</dbReference>
<keyword evidence="7" id="KW-0347">Helicase</keyword>
<gene>
    <name evidence="16" type="ORF">OCU04_010818</name>
</gene>
<evidence type="ECO:0000313" key="16">
    <source>
        <dbReference type="EMBL" id="KAJ8060496.1"/>
    </source>
</evidence>
<evidence type="ECO:0000256" key="2">
    <source>
        <dbReference type="ARBA" id="ARBA00007025"/>
    </source>
</evidence>
<dbReference type="GO" id="GO:0016818">
    <property type="term" value="F:hydrolase activity, acting on acid anhydrides, in phosphorus-containing anhydrides"/>
    <property type="evidence" value="ECO:0007669"/>
    <property type="project" value="InterPro"/>
</dbReference>
<dbReference type="PROSITE" id="PS51192">
    <property type="entry name" value="HELICASE_ATP_BIND_1"/>
    <property type="match status" value="1"/>
</dbReference>
<evidence type="ECO:0000256" key="10">
    <source>
        <dbReference type="ARBA" id="ARBA00023242"/>
    </source>
</evidence>
<dbReference type="InterPro" id="IPR000330">
    <property type="entry name" value="SNF2_N"/>
</dbReference>
<dbReference type="InterPro" id="IPR027417">
    <property type="entry name" value="P-loop_NTPase"/>
</dbReference>
<dbReference type="PANTHER" id="PTHR45626:SF11">
    <property type="entry name" value="FAMILY HELICASE, PUTATIVE (AFU_ORTHOLOGUE AFUA_5G06590)-RELATED"/>
    <property type="match status" value="1"/>
</dbReference>
<feature type="domain" description="Helicase C-terminal" evidence="15">
    <location>
        <begin position="753"/>
        <end position="918"/>
    </location>
</feature>
<dbReference type="AlphaFoldDB" id="A0A9X0DEE7"/>
<evidence type="ECO:0000256" key="11">
    <source>
        <dbReference type="PROSITE-ProRule" id="PRU00175"/>
    </source>
</evidence>
<reference evidence="16" key="1">
    <citation type="submission" date="2022-11" db="EMBL/GenBank/DDBJ databases">
        <title>Genome Resource of Sclerotinia nivalis Strain SnTB1, a Plant Pathogen Isolated from American Ginseng.</title>
        <authorList>
            <person name="Fan S."/>
        </authorList>
    </citation>
    <scope>NUCLEOTIDE SEQUENCE</scope>
    <source>
        <strain evidence="16">SnTB1</strain>
    </source>
</reference>
<evidence type="ECO:0000259" key="14">
    <source>
        <dbReference type="PROSITE" id="PS51192"/>
    </source>
</evidence>
<evidence type="ECO:0000256" key="5">
    <source>
        <dbReference type="ARBA" id="ARBA00022771"/>
    </source>
</evidence>
<evidence type="ECO:0000259" key="15">
    <source>
        <dbReference type="PROSITE" id="PS51194"/>
    </source>
</evidence>
<evidence type="ECO:0000256" key="6">
    <source>
        <dbReference type="ARBA" id="ARBA00022801"/>
    </source>
</evidence>
<feature type="region of interest" description="Disordered" evidence="12">
    <location>
        <begin position="204"/>
        <end position="244"/>
    </location>
</feature>
<dbReference type="InterPro" id="IPR001650">
    <property type="entry name" value="Helicase_C-like"/>
</dbReference>
<keyword evidence="3" id="KW-0479">Metal-binding</keyword>
<keyword evidence="8" id="KW-0862">Zinc</keyword>
<feature type="domain" description="RING-type" evidence="13">
    <location>
        <begin position="682"/>
        <end position="720"/>
    </location>
</feature>
<dbReference type="Pfam" id="PF00271">
    <property type="entry name" value="Helicase_C"/>
    <property type="match status" value="1"/>
</dbReference>
<dbReference type="GO" id="GO:0006281">
    <property type="term" value="P:DNA repair"/>
    <property type="evidence" value="ECO:0007669"/>
    <property type="project" value="TreeGrafter"/>
</dbReference>
<feature type="compositionally biased region" description="Low complexity" evidence="12">
    <location>
        <begin position="41"/>
        <end position="59"/>
    </location>
</feature>
<dbReference type="SMART" id="SM00487">
    <property type="entry name" value="DEXDc"/>
    <property type="match status" value="1"/>
</dbReference>
<dbReference type="SMART" id="SM00184">
    <property type="entry name" value="RING"/>
    <property type="match status" value="1"/>
</dbReference>
<dbReference type="GO" id="GO:0005634">
    <property type="term" value="C:nucleus"/>
    <property type="evidence" value="ECO:0007669"/>
    <property type="project" value="UniProtKB-SubCell"/>
</dbReference>
<dbReference type="GO" id="GO:0004386">
    <property type="term" value="F:helicase activity"/>
    <property type="evidence" value="ECO:0007669"/>
    <property type="project" value="UniProtKB-KW"/>
</dbReference>
<evidence type="ECO:0000313" key="17">
    <source>
        <dbReference type="Proteomes" id="UP001152300"/>
    </source>
</evidence>
<dbReference type="Gene3D" id="3.30.70.2330">
    <property type="match status" value="1"/>
</dbReference>
<evidence type="ECO:0000256" key="12">
    <source>
        <dbReference type="SAM" id="MobiDB-lite"/>
    </source>
</evidence>
<feature type="compositionally biased region" description="Polar residues" evidence="12">
    <location>
        <begin position="1"/>
        <end position="20"/>
    </location>
</feature>
<dbReference type="PROSITE" id="PS51194">
    <property type="entry name" value="HELICASE_CTER"/>
    <property type="match status" value="1"/>
</dbReference>
<dbReference type="Pfam" id="PF13923">
    <property type="entry name" value="zf-C3HC4_2"/>
    <property type="match status" value="1"/>
</dbReference>
<evidence type="ECO:0000256" key="9">
    <source>
        <dbReference type="ARBA" id="ARBA00022840"/>
    </source>
</evidence>
<dbReference type="SMART" id="SM00490">
    <property type="entry name" value="HELICc"/>
    <property type="match status" value="1"/>
</dbReference>
<dbReference type="PROSITE" id="PS50089">
    <property type="entry name" value="ZF_RING_2"/>
    <property type="match status" value="1"/>
</dbReference>
<keyword evidence="10" id="KW-0539">Nucleus</keyword>
<dbReference type="Proteomes" id="UP001152300">
    <property type="component" value="Unassembled WGS sequence"/>
</dbReference>
<comment type="caution">
    <text evidence="16">The sequence shown here is derived from an EMBL/GenBank/DDBJ whole genome shotgun (WGS) entry which is preliminary data.</text>
</comment>
<keyword evidence="4" id="KW-0547">Nucleotide-binding</keyword>
<evidence type="ECO:0000256" key="4">
    <source>
        <dbReference type="ARBA" id="ARBA00022741"/>
    </source>
</evidence>
<dbReference type="SUPFAM" id="SSF52540">
    <property type="entry name" value="P-loop containing nucleoside triphosphate hydrolases"/>
    <property type="match status" value="2"/>
</dbReference>
<accession>A0A9X0DEE7</accession>
<dbReference type="InterPro" id="IPR049730">
    <property type="entry name" value="SNF2/RAD54-like_C"/>
</dbReference>
<dbReference type="GO" id="GO:0008094">
    <property type="term" value="F:ATP-dependent activity, acting on DNA"/>
    <property type="evidence" value="ECO:0007669"/>
    <property type="project" value="TreeGrafter"/>
</dbReference>
<evidence type="ECO:0000256" key="3">
    <source>
        <dbReference type="ARBA" id="ARBA00022723"/>
    </source>
</evidence>
<keyword evidence="6" id="KW-0378">Hydrolase</keyword>
<dbReference type="InterPro" id="IPR050628">
    <property type="entry name" value="SNF2_RAD54_helicase_TF"/>
</dbReference>